<dbReference type="OrthoDB" id="826050at2"/>
<dbReference type="Gene3D" id="2.180.10.10">
    <property type="entry name" value="RHS repeat-associated core"/>
    <property type="match status" value="1"/>
</dbReference>
<keyword evidence="3" id="KW-1185">Reference proteome</keyword>
<evidence type="ECO:0008006" key="4">
    <source>
        <dbReference type="Google" id="ProtNLM"/>
    </source>
</evidence>
<evidence type="ECO:0000313" key="2">
    <source>
        <dbReference type="EMBL" id="SMD45879.1"/>
    </source>
</evidence>
<evidence type="ECO:0000256" key="1">
    <source>
        <dbReference type="SAM" id="SignalP"/>
    </source>
</evidence>
<keyword evidence="1" id="KW-0732">Signal</keyword>
<dbReference type="AlphaFoldDB" id="A0A1W2HAF8"/>
<dbReference type="RefSeq" id="WP_157370268.1">
    <property type="nucleotide sequence ID" value="NZ_LT838813.1"/>
</dbReference>
<sequence>MKSLVKKIIFSLSLFIVGCSLNNESDPNIDSDQLSVLKEDELREVFALHTHSPNGKLHMAITYGGNSDKTVSSREIFYPINGLSNYHIFRNGTGDTTGLALNFLEDDEIVSSSYFAFREGKVDWEFTREMEYNSDGLIDRMYTSNQSRSRELVSIYHYDSQNRLLEIEYPYEHGAELLVYSYDDDGKIISEWKTARGQEDYKVDHFIYRYNNDLLMAKETGPGGVFSEERKDALRYFYDPSDRLILEKRFDPNFGFQQIGRVEYTYFDSLNN</sequence>
<name>A0A1W2HAF8_9BACT</name>
<proteinExistence type="predicted"/>
<accession>A0A1W2HAF8</accession>
<evidence type="ECO:0000313" key="3">
    <source>
        <dbReference type="Proteomes" id="UP000192333"/>
    </source>
</evidence>
<reference evidence="3" key="1">
    <citation type="submission" date="2017-04" db="EMBL/GenBank/DDBJ databases">
        <authorList>
            <person name="Varghese N."/>
            <person name="Submissions S."/>
        </authorList>
    </citation>
    <scope>NUCLEOTIDE SEQUENCE [LARGE SCALE GENOMIC DNA]</scope>
    <source>
        <strain evidence="3">DSM 16537</strain>
    </source>
</reference>
<gene>
    <name evidence="2" type="ORF">SAMN00777080_4552</name>
</gene>
<dbReference type="EMBL" id="LT838813">
    <property type="protein sequence ID" value="SMD45879.1"/>
    <property type="molecule type" value="Genomic_DNA"/>
</dbReference>
<dbReference type="PROSITE" id="PS51257">
    <property type="entry name" value="PROKAR_LIPOPROTEIN"/>
    <property type="match status" value="1"/>
</dbReference>
<organism evidence="2 3">
    <name type="scientific">Aquiflexum balticum DSM 16537</name>
    <dbReference type="NCBI Taxonomy" id="758820"/>
    <lineage>
        <taxon>Bacteria</taxon>
        <taxon>Pseudomonadati</taxon>
        <taxon>Bacteroidota</taxon>
        <taxon>Cytophagia</taxon>
        <taxon>Cytophagales</taxon>
        <taxon>Cyclobacteriaceae</taxon>
        <taxon>Aquiflexum</taxon>
    </lineage>
</organism>
<protein>
    <recommendedName>
        <fullName evidence="4">YD repeat-containing protein</fullName>
    </recommendedName>
</protein>
<feature type="chain" id="PRO_5012054467" description="YD repeat-containing protein" evidence="1">
    <location>
        <begin position="23"/>
        <end position="272"/>
    </location>
</feature>
<dbReference type="Proteomes" id="UP000192333">
    <property type="component" value="Chromosome I"/>
</dbReference>
<feature type="signal peptide" evidence="1">
    <location>
        <begin position="1"/>
        <end position="22"/>
    </location>
</feature>